<feature type="domain" description="XPG-I" evidence="15">
    <location>
        <begin position="138"/>
        <end position="208"/>
    </location>
</feature>
<feature type="domain" description="XPG N-terminal" evidence="16">
    <location>
        <begin position="1"/>
        <end position="99"/>
    </location>
</feature>
<evidence type="ECO:0000256" key="4">
    <source>
        <dbReference type="ARBA" id="ARBA00022722"/>
    </source>
</evidence>
<evidence type="ECO:0000256" key="13">
    <source>
        <dbReference type="ARBA" id="ARBA00023242"/>
    </source>
</evidence>
<keyword evidence="5" id="KW-0479">Metal-binding</keyword>
<dbReference type="PRINTS" id="PR00853">
    <property type="entry name" value="XPGRADSUPER"/>
</dbReference>
<evidence type="ECO:0000256" key="5">
    <source>
        <dbReference type="ARBA" id="ARBA00022723"/>
    </source>
</evidence>
<organism evidence="17 18">
    <name type="scientific">Neodothiora populina</name>
    <dbReference type="NCBI Taxonomy" id="2781224"/>
    <lineage>
        <taxon>Eukaryota</taxon>
        <taxon>Fungi</taxon>
        <taxon>Dikarya</taxon>
        <taxon>Ascomycota</taxon>
        <taxon>Pezizomycotina</taxon>
        <taxon>Dothideomycetes</taxon>
        <taxon>Dothideomycetidae</taxon>
        <taxon>Dothideales</taxon>
        <taxon>Dothioraceae</taxon>
        <taxon>Neodothiora</taxon>
    </lineage>
</organism>
<keyword evidence="4" id="KW-0540">Nuclease</keyword>
<comment type="similarity">
    <text evidence="3">Belongs to the XPG/RAD2 endonuclease family. EXO1 subfamily.</text>
</comment>
<evidence type="ECO:0000259" key="15">
    <source>
        <dbReference type="SMART" id="SM00484"/>
    </source>
</evidence>
<dbReference type="Pfam" id="PF00867">
    <property type="entry name" value="XPG_I"/>
    <property type="match status" value="1"/>
</dbReference>
<feature type="compositionally biased region" description="Polar residues" evidence="14">
    <location>
        <begin position="453"/>
        <end position="479"/>
    </location>
</feature>
<keyword evidence="11" id="KW-0238">DNA-binding</keyword>
<reference evidence="17 18" key="1">
    <citation type="submission" date="2024-07" db="EMBL/GenBank/DDBJ databases">
        <title>Draft sequence of the Neodothiora populina.</title>
        <authorList>
            <person name="Drown D.D."/>
            <person name="Schuette U.S."/>
            <person name="Buechlein A.B."/>
            <person name="Rusch D.R."/>
            <person name="Winton L.W."/>
            <person name="Adams G.A."/>
        </authorList>
    </citation>
    <scope>NUCLEOTIDE SEQUENCE [LARGE SCALE GENOMIC DNA]</scope>
    <source>
        <strain evidence="17 18">CPC 39397</strain>
    </source>
</reference>
<gene>
    <name evidence="17" type="ORF">AAFC00_005875</name>
</gene>
<dbReference type="Pfam" id="PF00752">
    <property type="entry name" value="XPG_N"/>
    <property type="match status" value="1"/>
</dbReference>
<feature type="compositionally biased region" description="Low complexity" evidence="14">
    <location>
        <begin position="413"/>
        <end position="424"/>
    </location>
</feature>
<feature type="region of interest" description="Disordered" evidence="14">
    <location>
        <begin position="578"/>
        <end position="606"/>
    </location>
</feature>
<keyword evidence="10" id="KW-0267">Excision nuclease</keyword>
<dbReference type="EMBL" id="JBFMKM010000013">
    <property type="protein sequence ID" value="KAL1301655.1"/>
    <property type="molecule type" value="Genomic_DNA"/>
</dbReference>
<dbReference type="SMART" id="SM00484">
    <property type="entry name" value="XPGI"/>
    <property type="match status" value="1"/>
</dbReference>
<comment type="caution">
    <text evidence="17">The sequence shown here is derived from an EMBL/GenBank/DDBJ whole genome shotgun (WGS) entry which is preliminary data.</text>
</comment>
<feature type="region of interest" description="Disordered" evidence="14">
    <location>
        <begin position="376"/>
        <end position="564"/>
    </location>
</feature>
<evidence type="ECO:0000256" key="6">
    <source>
        <dbReference type="ARBA" id="ARBA00022763"/>
    </source>
</evidence>
<dbReference type="InterPro" id="IPR019974">
    <property type="entry name" value="XPG_CS"/>
</dbReference>
<dbReference type="GeneID" id="95979574"/>
<evidence type="ECO:0000256" key="11">
    <source>
        <dbReference type="ARBA" id="ARBA00023125"/>
    </source>
</evidence>
<feature type="compositionally biased region" description="Polar residues" evidence="14">
    <location>
        <begin position="381"/>
        <end position="391"/>
    </location>
</feature>
<keyword evidence="18" id="KW-1185">Reference proteome</keyword>
<dbReference type="InterPro" id="IPR006085">
    <property type="entry name" value="XPG_DNA_repair_N"/>
</dbReference>
<keyword evidence="7" id="KW-0378">Hydrolase</keyword>
<feature type="compositionally biased region" description="Basic and acidic residues" evidence="14">
    <location>
        <begin position="481"/>
        <end position="493"/>
    </location>
</feature>
<evidence type="ECO:0000256" key="10">
    <source>
        <dbReference type="ARBA" id="ARBA00022881"/>
    </source>
</evidence>
<feature type="region of interest" description="Disordered" evidence="14">
    <location>
        <begin position="651"/>
        <end position="687"/>
    </location>
</feature>
<dbReference type="InterPro" id="IPR006086">
    <property type="entry name" value="XPG-I_dom"/>
</dbReference>
<evidence type="ECO:0000256" key="3">
    <source>
        <dbReference type="ARBA" id="ARBA00010563"/>
    </source>
</evidence>
<comment type="subcellular location">
    <subcellularLocation>
        <location evidence="2">Nucleus</location>
    </subcellularLocation>
</comment>
<evidence type="ECO:0000256" key="1">
    <source>
        <dbReference type="ARBA" id="ARBA00001946"/>
    </source>
</evidence>
<evidence type="ECO:0000313" key="18">
    <source>
        <dbReference type="Proteomes" id="UP001562354"/>
    </source>
</evidence>
<keyword evidence="8" id="KW-0269">Exonuclease</keyword>
<dbReference type="InterPro" id="IPR006084">
    <property type="entry name" value="XPG/Rad2"/>
</dbReference>
<evidence type="ECO:0000259" key="16">
    <source>
        <dbReference type="SMART" id="SM00485"/>
    </source>
</evidence>
<accession>A0ABR3P6D9</accession>
<evidence type="ECO:0000256" key="14">
    <source>
        <dbReference type="SAM" id="MobiDB-lite"/>
    </source>
</evidence>
<dbReference type="Proteomes" id="UP001562354">
    <property type="component" value="Unassembled WGS sequence"/>
</dbReference>
<dbReference type="InterPro" id="IPR037315">
    <property type="entry name" value="EXO1_H3TH"/>
</dbReference>
<feature type="compositionally biased region" description="Basic and acidic residues" evidence="14">
    <location>
        <begin position="533"/>
        <end position="542"/>
    </location>
</feature>
<dbReference type="InterPro" id="IPR036279">
    <property type="entry name" value="5-3_exonuclease_C_sf"/>
</dbReference>
<dbReference type="SMART" id="SM00279">
    <property type="entry name" value="HhH2"/>
    <property type="match status" value="1"/>
</dbReference>
<sequence>MGVSGLLPLLKSIQKPTTLDKFSGQTIGVDAYGWLHRGTIACAIELAQGKPTTKWLNFVMNRVRMLIHFGVKPYLVFDGDYLPSKSGTEKDRAARRRESRKNGLEFLGLGKTSQAQLELQKSIDVTPEMARQLIDELKRANVQYVVAPYEADSQMVYLEKQGVIQAILSEDSDLLVFGAQCLLTKLDQYGACIMIDRSDFTACRDISLVGWSDSEFRVMSILSGCDYLASIDKMGLKTAYRLIRKHKTVERIVKAVQFDGKMKVPPHYLEAFYRAEATFLYQWVYCPRAQGLVNLSPPSPDVKLEDFPCIGRFVEPHLATGVAKGDLHPHTKQPIVVATPARPASRPFFPAPPPSETPDLKKNKSIESFFKRTPLAELDPNSFTPSPSQRQLLHRSPASWSAEPAVTRRPLMASNSPFAASSAPQRTRRAVTDTFPPTVQSPPKRQRLCSDGHVSTPTLGASLREISTSKFFPSRSTPSIKRAESGGKAKKSEFNLWSDDSVEEAMSQLADQSTSPRPRKDKKLAVFNDTSETDIKEKDDGSKTGTSPLEQSNEDEAESIFTPSLKANVGLLRQFTYSSAKTKEDSTNPAKPESGNESSNKAPEALVPCSSPILSAEQTQEDTHSVEALPTAFDSFAEADWTEAESRCITTTKTSEIHPHETTTTATTTGPKGSEDMIVPDSEGEEDNEEMLATFKHTGFSLNLGRFAFSG</sequence>
<dbReference type="InterPro" id="IPR008918">
    <property type="entry name" value="HhH2"/>
</dbReference>
<dbReference type="SUPFAM" id="SSF88723">
    <property type="entry name" value="PIN domain-like"/>
    <property type="match status" value="1"/>
</dbReference>
<evidence type="ECO:0000256" key="2">
    <source>
        <dbReference type="ARBA" id="ARBA00004123"/>
    </source>
</evidence>
<evidence type="ECO:0008006" key="19">
    <source>
        <dbReference type="Google" id="ProtNLM"/>
    </source>
</evidence>
<keyword evidence="12" id="KW-0234">DNA repair</keyword>
<dbReference type="PANTHER" id="PTHR11081">
    <property type="entry name" value="FLAP ENDONUCLEASE FAMILY MEMBER"/>
    <property type="match status" value="1"/>
</dbReference>
<dbReference type="PROSITE" id="PS00841">
    <property type="entry name" value="XPG_1"/>
    <property type="match status" value="1"/>
</dbReference>
<keyword evidence="6" id="KW-0227">DNA damage</keyword>
<dbReference type="CDD" id="cd09908">
    <property type="entry name" value="H3TH_EXO1"/>
    <property type="match status" value="1"/>
</dbReference>
<proteinExistence type="inferred from homology"/>
<name>A0ABR3P6D9_9PEZI</name>
<dbReference type="Gene3D" id="3.40.50.1010">
    <property type="entry name" value="5'-nuclease"/>
    <property type="match status" value="1"/>
</dbReference>
<comment type="cofactor">
    <cofactor evidence="1">
        <name>Mg(2+)</name>
        <dbReference type="ChEBI" id="CHEBI:18420"/>
    </cofactor>
</comment>
<dbReference type="CDD" id="cd09857">
    <property type="entry name" value="PIN_EXO1"/>
    <property type="match status" value="1"/>
</dbReference>
<dbReference type="Gene3D" id="1.10.150.20">
    <property type="entry name" value="5' to 3' exonuclease, C-terminal subdomain"/>
    <property type="match status" value="1"/>
</dbReference>
<dbReference type="InterPro" id="IPR044752">
    <property type="entry name" value="PIN-like_EXO1"/>
</dbReference>
<evidence type="ECO:0000256" key="7">
    <source>
        <dbReference type="ARBA" id="ARBA00022801"/>
    </source>
</evidence>
<feature type="region of interest" description="Disordered" evidence="14">
    <location>
        <begin position="342"/>
        <end position="362"/>
    </location>
</feature>
<dbReference type="PANTHER" id="PTHR11081:SF65">
    <property type="entry name" value="DNA DAMAGE-INDUCIBLE PROTEIN DIN7-RELATED"/>
    <property type="match status" value="1"/>
</dbReference>
<evidence type="ECO:0000256" key="9">
    <source>
        <dbReference type="ARBA" id="ARBA00022842"/>
    </source>
</evidence>
<evidence type="ECO:0000256" key="8">
    <source>
        <dbReference type="ARBA" id="ARBA00022839"/>
    </source>
</evidence>
<protein>
    <recommendedName>
        <fullName evidence="19">Exonuclease 1</fullName>
    </recommendedName>
</protein>
<evidence type="ECO:0000256" key="12">
    <source>
        <dbReference type="ARBA" id="ARBA00023204"/>
    </source>
</evidence>
<dbReference type="InterPro" id="IPR029060">
    <property type="entry name" value="PIN-like_dom_sf"/>
</dbReference>
<evidence type="ECO:0000313" key="17">
    <source>
        <dbReference type="EMBL" id="KAL1301655.1"/>
    </source>
</evidence>
<keyword evidence="13" id="KW-0539">Nucleus</keyword>
<keyword evidence="9" id="KW-0460">Magnesium</keyword>
<dbReference type="RefSeq" id="XP_069197931.1">
    <property type="nucleotide sequence ID" value="XM_069345730.1"/>
</dbReference>
<dbReference type="SMART" id="SM00485">
    <property type="entry name" value="XPGN"/>
    <property type="match status" value="1"/>
</dbReference>
<dbReference type="SUPFAM" id="SSF47807">
    <property type="entry name" value="5' to 3' exonuclease, C-terminal subdomain"/>
    <property type="match status" value="1"/>
</dbReference>